<evidence type="ECO:0000313" key="4">
    <source>
        <dbReference type="Proteomes" id="UP001321582"/>
    </source>
</evidence>
<keyword evidence="1" id="KW-0732">Signal</keyword>
<reference evidence="3 4" key="1">
    <citation type="submission" date="2022-11" db="EMBL/GenBank/DDBJ databases">
        <title>Haliovirga abyssi gen. nov., sp. nov., a mesophilic fermentative bacterium isolated from the Iheya North hydrothermal field and the proposal of Haliovirgaceae fam. nov.</title>
        <authorList>
            <person name="Miyazaki U."/>
            <person name="Tame A."/>
            <person name="Miyazaki J."/>
            <person name="Takai K."/>
            <person name="Sawayama S."/>
            <person name="Kitajima M."/>
            <person name="Okamoto A."/>
            <person name="Nakagawa S."/>
        </authorList>
    </citation>
    <scope>NUCLEOTIDE SEQUENCE [LARGE SCALE GENOMIC DNA]</scope>
    <source>
        <strain evidence="3 4">IC12</strain>
    </source>
</reference>
<proteinExistence type="predicted"/>
<dbReference type="EMBL" id="AP027059">
    <property type="protein sequence ID" value="BDU50803.1"/>
    <property type="molecule type" value="Genomic_DNA"/>
</dbReference>
<protein>
    <recommendedName>
        <fullName evidence="2">DUF2914 domain-containing protein</fullName>
    </recommendedName>
</protein>
<dbReference type="InterPro" id="IPR022606">
    <property type="entry name" value="DUF2914"/>
</dbReference>
<dbReference type="KEGG" id="haby:HLVA_13720"/>
<keyword evidence="4" id="KW-1185">Reference proteome</keyword>
<feature type="chain" id="PRO_5043325316" description="DUF2914 domain-containing protein" evidence="1">
    <location>
        <begin position="20"/>
        <end position="142"/>
    </location>
</feature>
<evidence type="ECO:0000256" key="1">
    <source>
        <dbReference type="SAM" id="SignalP"/>
    </source>
</evidence>
<feature type="signal peptide" evidence="1">
    <location>
        <begin position="1"/>
        <end position="19"/>
    </location>
</feature>
<name>A0AAU9DQN9_9FUSO</name>
<sequence>MKKVVLLLLLLSFSVVMNAQENLFKEIKVKKAILCENVKDRAPIKETDSFFKGERGWLFSKIEGTGKKDYIFHIWYHYNEDNSKKVIAKIKLNINGYQWRTWSNKYLALSGKWEVVILDSKGNQLDSKEFYVLEKENNNNEK</sequence>
<evidence type="ECO:0000259" key="2">
    <source>
        <dbReference type="Pfam" id="PF11141"/>
    </source>
</evidence>
<evidence type="ECO:0000313" key="3">
    <source>
        <dbReference type="EMBL" id="BDU50803.1"/>
    </source>
</evidence>
<feature type="domain" description="DUF2914" evidence="2">
    <location>
        <begin position="69"/>
        <end position="132"/>
    </location>
</feature>
<dbReference type="Pfam" id="PF11141">
    <property type="entry name" value="DUF2914"/>
    <property type="match status" value="1"/>
</dbReference>
<dbReference type="Proteomes" id="UP001321582">
    <property type="component" value="Chromosome"/>
</dbReference>
<organism evidence="3 4">
    <name type="scientific">Haliovirga abyssi</name>
    <dbReference type="NCBI Taxonomy" id="2996794"/>
    <lineage>
        <taxon>Bacteria</taxon>
        <taxon>Fusobacteriati</taxon>
        <taxon>Fusobacteriota</taxon>
        <taxon>Fusobacteriia</taxon>
        <taxon>Fusobacteriales</taxon>
        <taxon>Haliovirgaceae</taxon>
        <taxon>Haliovirga</taxon>
    </lineage>
</organism>
<dbReference type="AlphaFoldDB" id="A0AAU9DQN9"/>
<gene>
    <name evidence="3" type="ORF">HLVA_13720</name>
</gene>
<accession>A0AAU9DQN9</accession>
<dbReference type="RefSeq" id="WP_307903658.1">
    <property type="nucleotide sequence ID" value="NZ_AP027059.1"/>
</dbReference>